<dbReference type="InterPro" id="IPR005506">
    <property type="entry name" value="DUF312_ALF"/>
</dbReference>
<gene>
    <name evidence="2" type="ORF">GCM10020221_15560</name>
</gene>
<reference evidence="2 3" key="1">
    <citation type="journal article" date="2019" name="Int. J. Syst. Evol. Microbiol.">
        <title>The Global Catalogue of Microorganisms (GCM) 10K type strain sequencing project: providing services to taxonomists for standard genome sequencing and annotation.</title>
        <authorList>
            <consortium name="The Broad Institute Genomics Platform"/>
            <consortium name="The Broad Institute Genome Sequencing Center for Infectious Disease"/>
            <person name="Wu L."/>
            <person name="Ma J."/>
        </authorList>
    </citation>
    <scope>NUCLEOTIDE SEQUENCE [LARGE SCALE GENOMIC DNA]</scope>
    <source>
        <strain evidence="2 3">JCM 4087</strain>
    </source>
</reference>
<protein>
    <submittedName>
        <fullName evidence="2">Uncharacterized protein</fullName>
    </submittedName>
</protein>
<evidence type="ECO:0000256" key="1">
    <source>
        <dbReference type="SAM" id="MobiDB-lite"/>
    </source>
</evidence>
<sequence>MGSGGPEVKAAAKIALVGSADRLHEFIQAGQYIADRKDQLAATHVAQLERLIHQGEVIEANAQQNRWIAAKAAAVANNASAEAQKAADQAKKSADQAKGYAADAAKSADRAERSAAQAAKSAITARNAANEADHAADRGRGVRGPGQVLRRLRPHLGQPGKRVLRKRPSFRLGSREERRGSQIPGLAGLDRSCQET</sequence>
<evidence type="ECO:0000313" key="3">
    <source>
        <dbReference type="Proteomes" id="UP001501102"/>
    </source>
</evidence>
<comment type="caution">
    <text evidence="2">The sequence shown here is derived from an EMBL/GenBank/DDBJ whole genome shotgun (WGS) entry which is preliminary data.</text>
</comment>
<evidence type="ECO:0000313" key="2">
    <source>
        <dbReference type="EMBL" id="GAA2920235.1"/>
    </source>
</evidence>
<organism evidence="2 3">
    <name type="scientific">Streptomyces thioluteus</name>
    <dbReference type="NCBI Taxonomy" id="66431"/>
    <lineage>
        <taxon>Bacteria</taxon>
        <taxon>Bacillati</taxon>
        <taxon>Actinomycetota</taxon>
        <taxon>Actinomycetes</taxon>
        <taxon>Kitasatosporales</taxon>
        <taxon>Streptomycetaceae</taxon>
        <taxon>Streptomyces</taxon>
    </lineage>
</organism>
<name>A0ABN3WLJ0_STRTU</name>
<accession>A0ABN3WLJ0</accession>
<proteinExistence type="predicted"/>
<dbReference type="Pfam" id="PF03752">
    <property type="entry name" value="ALF"/>
    <property type="match status" value="1"/>
</dbReference>
<dbReference type="Proteomes" id="UP001501102">
    <property type="component" value="Unassembled WGS sequence"/>
</dbReference>
<feature type="compositionally biased region" description="Basic and acidic residues" evidence="1">
    <location>
        <begin position="131"/>
        <end position="140"/>
    </location>
</feature>
<keyword evidence="3" id="KW-1185">Reference proteome</keyword>
<dbReference type="EMBL" id="BAAAXZ010000059">
    <property type="protein sequence ID" value="GAA2920235.1"/>
    <property type="molecule type" value="Genomic_DNA"/>
</dbReference>
<feature type="region of interest" description="Disordered" evidence="1">
    <location>
        <begin position="125"/>
        <end position="196"/>
    </location>
</feature>